<feature type="transmembrane region" description="Helical" evidence="1">
    <location>
        <begin position="175"/>
        <end position="198"/>
    </location>
</feature>
<keyword evidence="3" id="KW-1185">Reference proteome</keyword>
<keyword evidence="1" id="KW-0812">Transmembrane</keyword>
<feature type="transmembrane region" description="Helical" evidence="1">
    <location>
        <begin position="84"/>
        <end position="101"/>
    </location>
</feature>
<feature type="transmembrane region" description="Helical" evidence="1">
    <location>
        <begin position="46"/>
        <end position="64"/>
    </location>
</feature>
<keyword evidence="1" id="KW-0472">Membrane</keyword>
<dbReference type="Proteomes" id="UP001209654">
    <property type="component" value="Unassembled WGS sequence"/>
</dbReference>
<accession>A0ABQ5MYM5</accession>
<keyword evidence="1" id="KW-1133">Transmembrane helix</keyword>
<proteinExistence type="predicted"/>
<feature type="transmembrane region" description="Helical" evidence="1">
    <location>
        <begin position="134"/>
        <end position="155"/>
    </location>
</feature>
<name>A0ABQ5MYM5_9MICC</name>
<dbReference type="EMBL" id="BRVS01000027">
    <property type="protein sequence ID" value="GLB69096.1"/>
    <property type="molecule type" value="Genomic_DNA"/>
</dbReference>
<gene>
    <name evidence="2" type="ORF">AHIS1636_35390</name>
</gene>
<feature type="transmembrane region" description="Helical" evidence="1">
    <location>
        <begin position="21"/>
        <end position="40"/>
    </location>
</feature>
<evidence type="ECO:0000256" key="1">
    <source>
        <dbReference type="SAM" id="Phobius"/>
    </source>
</evidence>
<comment type="caution">
    <text evidence="2">The sequence shown here is derived from an EMBL/GenBank/DDBJ whole genome shotgun (WGS) entry which is preliminary data.</text>
</comment>
<evidence type="ECO:0008006" key="4">
    <source>
        <dbReference type="Google" id="ProtNLM"/>
    </source>
</evidence>
<evidence type="ECO:0000313" key="2">
    <source>
        <dbReference type="EMBL" id="GLB69096.1"/>
    </source>
</evidence>
<protein>
    <recommendedName>
        <fullName evidence="4">PAP2 superfamily protein</fullName>
    </recommendedName>
</protein>
<feature type="transmembrane region" description="Helical" evidence="1">
    <location>
        <begin position="107"/>
        <end position="122"/>
    </location>
</feature>
<reference evidence="2 3" key="1">
    <citation type="journal article" date="2023" name="Int. J. Syst. Evol. Microbiol.">
        <title>Arthrobacter mangrovi sp. nov., an actinobacterium isolated from the rhizosphere of a mangrove.</title>
        <authorList>
            <person name="Hamada M."/>
            <person name="Saitou S."/>
            <person name="Enomoto N."/>
            <person name="Nanri K."/>
            <person name="Hidaka K."/>
            <person name="Miura T."/>
            <person name="Tamura T."/>
        </authorList>
    </citation>
    <scope>NUCLEOTIDE SEQUENCE [LARGE SCALE GENOMIC DNA]</scope>
    <source>
        <strain evidence="2 3">NBRC 112813</strain>
    </source>
</reference>
<organism evidence="2 3">
    <name type="scientific">Arthrobacter mangrovi</name>
    <dbReference type="NCBI Taxonomy" id="2966350"/>
    <lineage>
        <taxon>Bacteria</taxon>
        <taxon>Bacillati</taxon>
        <taxon>Actinomycetota</taxon>
        <taxon>Actinomycetes</taxon>
        <taxon>Micrococcales</taxon>
        <taxon>Micrococcaceae</taxon>
        <taxon>Arthrobacter</taxon>
    </lineage>
</organism>
<sequence>MRQELHAQVRLAPKFRLAASFSKAFAPAVVLLVVIVLAGVKAGLGPLGVLALAVGTIVIPGFTYKKYALISTLLGLPGTWRTRVVTILTVVGVVACALLNVPAPVPATVIGLVAGNAGLALARRWMNASAHVSVIIFAALWGTAVFGPALGWLLVLSPMMMASRTALKEHTWGEALAGALIGTVTFGCFVGATNWSWLERF</sequence>
<evidence type="ECO:0000313" key="3">
    <source>
        <dbReference type="Proteomes" id="UP001209654"/>
    </source>
</evidence>